<evidence type="ECO:0000313" key="1">
    <source>
        <dbReference type="EMBL" id="ASJ27729.1"/>
    </source>
</evidence>
<name>A0ABF7R031_BORT9</name>
<dbReference type="RefSeq" id="WP_088895201.1">
    <property type="nucleotide sequence ID" value="NZ_CP019367.1"/>
</dbReference>
<gene>
    <name evidence="1" type="ORF">BT0_G19</name>
</gene>
<dbReference type="Proteomes" id="UP000001205">
    <property type="component" value="Plasmid lpG29"/>
</dbReference>
<evidence type="ECO:0000313" key="2">
    <source>
        <dbReference type="Proteomes" id="UP000001205"/>
    </source>
</evidence>
<proteinExistence type="predicted"/>
<keyword evidence="1" id="KW-0614">Plasmid</keyword>
<dbReference type="KEGG" id="btu:BT0_G19"/>
<dbReference type="AlphaFoldDB" id="A0ABF7R031"/>
<accession>A0ABF7R031</accession>
<keyword evidence="2" id="KW-1185">Reference proteome</keyword>
<geneLocation type="plasmid" evidence="1 2">
    <name>lpG29</name>
</geneLocation>
<sequence length="120" mass="13994">MSESNDDNDKDILVMWINTTSIESLSMCIRDDGNVDIPSSLKPQLLECLRYSKSILGLYHIERDAYRNWLLILLDVVYLEVFNSRCVKALQQKDCKFRHLLDQLDSLFPRVDHQTFLSIG</sequence>
<dbReference type="EMBL" id="CP019367">
    <property type="protein sequence ID" value="ASJ27729.1"/>
    <property type="molecule type" value="Genomic_DNA"/>
</dbReference>
<organism evidence="1 2">
    <name type="scientific">Borrelia turicatae (strain 91E135)</name>
    <dbReference type="NCBI Taxonomy" id="314724"/>
    <lineage>
        <taxon>Bacteria</taxon>
        <taxon>Pseudomonadati</taxon>
        <taxon>Spirochaetota</taxon>
        <taxon>Spirochaetia</taxon>
        <taxon>Spirochaetales</taxon>
        <taxon>Borreliaceae</taxon>
        <taxon>Borrelia</taxon>
    </lineage>
</organism>
<protein>
    <submittedName>
        <fullName evidence="1">Uncharacterized protein</fullName>
    </submittedName>
</protein>
<reference evidence="1 2" key="1">
    <citation type="submission" date="2017-01" db="EMBL/GenBank/DDBJ databases">
        <title>Reassembled and rearranged: the organization and evolution of antigen-encoding plasmids in two relapsing fever Borrelia species.</title>
        <authorList>
            <person name="Barbour A.G."/>
            <person name="Dai Q."/>
            <person name="Miller S.C."/>
            <person name="Porcella S.F."/>
            <person name="Schwan T.G."/>
            <person name="Lopez J.E."/>
        </authorList>
    </citation>
    <scope>NUCLEOTIDE SEQUENCE [LARGE SCALE GENOMIC DNA]</scope>
    <source>
        <strain evidence="1 2">91E135</strain>
        <plasmid evidence="1 2">lpG29</plasmid>
    </source>
</reference>